<evidence type="ECO:0000256" key="1">
    <source>
        <dbReference type="SAM" id="MobiDB-lite"/>
    </source>
</evidence>
<dbReference type="GeneID" id="18812137"/>
<protein>
    <submittedName>
        <fullName evidence="2">Uncharacterized protein</fullName>
    </submittedName>
</protein>
<sequence length="136" mass="14527">MGDPCSSSPSGPSSPSQSASTKSPSISKAPPKRRRRAPSPSQWIPTSLLPFKILPMEFIKSTSVPLPPVSAYKDETTDEWIEERDSWDESVGVTPYHPCAWKGKLPGPGLGFGGRDLSNLGLVGGSGFVMGRLVML</sequence>
<dbReference type="RefSeq" id="XP_007323719.1">
    <property type="nucleotide sequence ID" value="XM_007323657.1"/>
</dbReference>
<name>F8PBE6_SERL9</name>
<reference evidence="2" key="1">
    <citation type="submission" date="2011-04" db="EMBL/GenBank/DDBJ databases">
        <title>Evolution of plant cell wall degrading machinery underlies the functional diversity of forest fungi.</title>
        <authorList>
            <consortium name="US DOE Joint Genome Institute (JGI-PGF)"/>
            <person name="Eastwood D.C."/>
            <person name="Floudas D."/>
            <person name="Binder M."/>
            <person name="Majcherczyk A."/>
            <person name="Schneider P."/>
            <person name="Aerts A."/>
            <person name="Asiegbu F.O."/>
            <person name="Baker S.E."/>
            <person name="Barry K."/>
            <person name="Bendiksby M."/>
            <person name="Blumentritt M."/>
            <person name="Coutinho P.M."/>
            <person name="Cullen D."/>
            <person name="Cullen D."/>
            <person name="Gathman A."/>
            <person name="Goodell B."/>
            <person name="Henrissat B."/>
            <person name="Ihrmark K."/>
            <person name="Kauserud H."/>
            <person name="Kohler A."/>
            <person name="LaButti K."/>
            <person name="Lapidus A."/>
            <person name="Lavin J.L."/>
            <person name="Lee Y.-H."/>
            <person name="Lindquist E."/>
            <person name="Lilly W."/>
            <person name="Lucas S."/>
            <person name="Morin E."/>
            <person name="Murat C."/>
            <person name="Oguiza J.A."/>
            <person name="Park J."/>
            <person name="Pisabarro A.G."/>
            <person name="Riley R."/>
            <person name="Rosling A."/>
            <person name="Salamov A."/>
            <person name="Schmidt O."/>
            <person name="Schmutz J."/>
            <person name="Skrede I."/>
            <person name="Stenlid J."/>
            <person name="Wiebenga A."/>
            <person name="Xie X."/>
            <person name="Kues U."/>
            <person name="Hibbett D.S."/>
            <person name="Hoffmeister D."/>
            <person name="Hogberg N."/>
            <person name="Martin F."/>
            <person name="Grigoriev I.V."/>
            <person name="Watkinson S.C."/>
        </authorList>
    </citation>
    <scope>NUCLEOTIDE SEQUENCE</scope>
    <source>
        <strain evidence="2">S7.9</strain>
    </source>
</reference>
<gene>
    <name evidence="2" type="ORF">SERLADRAFT_402072</name>
</gene>
<dbReference type="AlphaFoldDB" id="F8PBE6"/>
<organism>
    <name type="scientific">Serpula lacrymans var. lacrymans (strain S7.9)</name>
    <name type="common">Dry rot fungus</name>
    <dbReference type="NCBI Taxonomy" id="578457"/>
    <lineage>
        <taxon>Eukaryota</taxon>
        <taxon>Fungi</taxon>
        <taxon>Dikarya</taxon>
        <taxon>Basidiomycota</taxon>
        <taxon>Agaricomycotina</taxon>
        <taxon>Agaricomycetes</taxon>
        <taxon>Agaricomycetidae</taxon>
        <taxon>Boletales</taxon>
        <taxon>Coniophorineae</taxon>
        <taxon>Serpulaceae</taxon>
        <taxon>Serpula</taxon>
    </lineage>
</organism>
<feature type="compositionally biased region" description="Low complexity" evidence="1">
    <location>
        <begin position="1"/>
        <end position="29"/>
    </location>
</feature>
<dbReference type="HOGENOM" id="CLU_1876681_0_0_1"/>
<feature type="region of interest" description="Disordered" evidence="1">
    <location>
        <begin position="1"/>
        <end position="43"/>
    </location>
</feature>
<dbReference type="Proteomes" id="UP000008064">
    <property type="component" value="Unassembled WGS sequence"/>
</dbReference>
<dbReference type="EMBL" id="GL945443">
    <property type="protein sequence ID" value="EGO19586.1"/>
    <property type="molecule type" value="Genomic_DNA"/>
</dbReference>
<proteinExistence type="predicted"/>
<evidence type="ECO:0000313" key="2">
    <source>
        <dbReference type="EMBL" id="EGO19586.1"/>
    </source>
</evidence>
<dbReference type="KEGG" id="sla:SERLADRAFT_402072"/>
<accession>F8PBE6</accession>
<dbReference type="OrthoDB" id="654211at2759"/>